<evidence type="ECO:0000313" key="2">
    <source>
        <dbReference type="EMBL" id="CAF5101843.1"/>
    </source>
</evidence>
<reference evidence="2" key="1">
    <citation type="submission" date="2021-02" db="EMBL/GenBank/DDBJ databases">
        <authorList>
            <person name="Nowell W R."/>
        </authorList>
    </citation>
    <scope>NUCLEOTIDE SEQUENCE</scope>
</reference>
<gene>
    <name evidence="2" type="ORF">GIL414_LOCUS62769</name>
</gene>
<dbReference type="Proteomes" id="UP000681720">
    <property type="component" value="Unassembled WGS sequence"/>
</dbReference>
<proteinExistence type="predicted"/>
<organism evidence="2 3">
    <name type="scientific">Rotaria magnacalcarata</name>
    <dbReference type="NCBI Taxonomy" id="392030"/>
    <lineage>
        <taxon>Eukaryota</taxon>
        <taxon>Metazoa</taxon>
        <taxon>Spiralia</taxon>
        <taxon>Gnathifera</taxon>
        <taxon>Rotifera</taxon>
        <taxon>Eurotatoria</taxon>
        <taxon>Bdelloidea</taxon>
        <taxon>Philodinida</taxon>
        <taxon>Philodinidae</taxon>
        <taxon>Rotaria</taxon>
    </lineage>
</organism>
<protein>
    <submittedName>
        <fullName evidence="2">Uncharacterized protein</fullName>
    </submittedName>
</protein>
<name>A0A8S3F397_9BILA</name>
<accession>A0A8S3F397</accession>
<evidence type="ECO:0000256" key="1">
    <source>
        <dbReference type="SAM" id="MobiDB-lite"/>
    </source>
</evidence>
<sequence length="335" mass="38554">MLHQINALGKVKGTDDYIREEFANVNVYIKHGLNESEEYQCESMKATFLLYKALYNLSELVNINENIQELNTALQLFQSVLVVKQNNIISTDILYKKSLTQILLWEHQCVQDLDGTVLKLIVEKENDKLQAPIVDFFVQMRERIQMTNSNHPLDWFAIPILPLNNIYSSLLLPFVFAKLRIATIVADYAYRSLNENPTMNDLYENVQTLFRQCLTLNQTIVEHYVNVDYECLLHLARISRLQKRTALTTSTTTIPLKTIVQQLLDAIRLCYLSANDSQFIQTCYFELASVLLEYTNMSVGKSRQLSAKSFPIAESIEQPSTPTTTERPSILKQRA</sequence>
<dbReference type="AlphaFoldDB" id="A0A8S3F397"/>
<evidence type="ECO:0000313" key="3">
    <source>
        <dbReference type="Proteomes" id="UP000681720"/>
    </source>
</evidence>
<dbReference type="EMBL" id="CAJOBJ010255366">
    <property type="protein sequence ID" value="CAF5101843.1"/>
    <property type="molecule type" value="Genomic_DNA"/>
</dbReference>
<feature type="compositionally biased region" description="Polar residues" evidence="1">
    <location>
        <begin position="317"/>
        <end position="327"/>
    </location>
</feature>
<feature type="region of interest" description="Disordered" evidence="1">
    <location>
        <begin position="315"/>
        <end position="335"/>
    </location>
</feature>
<comment type="caution">
    <text evidence="2">The sequence shown here is derived from an EMBL/GenBank/DDBJ whole genome shotgun (WGS) entry which is preliminary data.</text>
</comment>
<feature type="non-terminal residue" evidence="2">
    <location>
        <position position="1"/>
    </location>
</feature>